<organism evidence="1 2">
    <name type="scientific">Actinomyces weissii</name>
    <dbReference type="NCBI Taxonomy" id="675090"/>
    <lineage>
        <taxon>Bacteria</taxon>
        <taxon>Bacillati</taxon>
        <taxon>Actinomycetota</taxon>
        <taxon>Actinomycetes</taxon>
        <taxon>Actinomycetales</taxon>
        <taxon>Actinomycetaceae</taxon>
        <taxon>Actinomyces</taxon>
    </lineage>
</organism>
<dbReference type="InterPro" id="IPR002591">
    <property type="entry name" value="Phosphodiest/P_Trfase"/>
</dbReference>
<dbReference type="KEGG" id="awe:JG540_05860"/>
<dbReference type="SUPFAM" id="SSF53649">
    <property type="entry name" value="Alkaline phosphatase-like"/>
    <property type="match status" value="1"/>
</dbReference>
<protein>
    <submittedName>
        <fullName evidence="1">Alkaline phosphatase family protein</fullName>
    </submittedName>
</protein>
<dbReference type="Gene3D" id="3.40.720.10">
    <property type="entry name" value="Alkaline Phosphatase, subunit A"/>
    <property type="match status" value="1"/>
</dbReference>
<dbReference type="EMBL" id="CP066802">
    <property type="protein sequence ID" value="QQM68365.1"/>
    <property type="molecule type" value="Genomic_DNA"/>
</dbReference>
<name>A0A7T7MBM4_9ACTO</name>
<proteinExistence type="predicted"/>
<dbReference type="AlphaFoldDB" id="A0A7T7MBM4"/>
<dbReference type="PANTHER" id="PTHR10151:SF120">
    <property type="entry name" value="BIS(5'-ADENOSYL)-TRIPHOSPHATASE"/>
    <property type="match status" value="1"/>
</dbReference>
<gene>
    <name evidence="1" type="ORF">JG540_05860</name>
</gene>
<dbReference type="Proteomes" id="UP000595895">
    <property type="component" value="Chromosome"/>
</dbReference>
<keyword evidence="2" id="KW-1185">Reference proteome</keyword>
<dbReference type="Pfam" id="PF01663">
    <property type="entry name" value="Phosphodiest"/>
    <property type="match status" value="1"/>
</dbReference>
<evidence type="ECO:0000313" key="2">
    <source>
        <dbReference type="Proteomes" id="UP000595895"/>
    </source>
</evidence>
<dbReference type="PANTHER" id="PTHR10151">
    <property type="entry name" value="ECTONUCLEOTIDE PYROPHOSPHATASE/PHOSPHODIESTERASE"/>
    <property type="match status" value="1"/>
</dbReference>
<sequence>MNPAGPAYRAQPVPHLRELLGASAVAAGLHLADPSPDPLTGATPLRQEEATSLAQALGLLPEDGTTPGAVTVLVDGLGLAQLRERRGHAPTLRRLLAEAEAAPRHGQPGPTAHACHPTTTAAALTTLGTGALPGTTGMAGYSVLHPGLRASLKASTTPHREQVLNLISWEHTSLDARSWQDVPTIFERLQRDPVRTTARSRQDQATAPLAVAVSPARFAGSGLTEAALRGARHRGTDRLEDRAAAAARALREGTPLVYLYVGELDHTGHRYGWTSQEWLSQLESLDRMLAELLRRVPRGTRVLLTADHGMIDTSPNHRLDVAYNPALAQDVTAVAGEPRCLHLYVPDGDQDAAAAVAARWQAELGERALWVGTQAQAAAHLGPLGARAQDVVGDVVVALADNWVAVDSRVHSPEAAALPGVHGSFTTDETEIPLLRTIT</sequence>
<accession>A0A7T7MBM4</accession>
<dbReference type="GO" id="GO:0016787">
    <property type="term" value="F:hydrolase activity"/>
    <property type="evidence" value="ECO:0007669"/>
    <property type="project" value="UniProtKB-ARBA"/>
</dbReference>
<reference evidence="1 2" key="1">
    <citation type="submission" date="2020-12" db="EMBL/GenBank/DDBJ databases">
        <authorList>
            <person name="Zhou J."/>
        </authorList>
    </citation>
    <scope>NUCLEOTIDE SEQUENCE [LARGE SCALE GENOMIC DNA]</scope>
    <source>
        <strain evidence="1 2">CCUG 61299</strain>
    </source>
</reference>
<dbReference type="InterPro" id="IPR017850">
    <property type="entry name" value="Alkaline_phosphatase_core_sf"/>
</dbReference>
<evidence type="ECO:0000313" key="1">
    <source>
        <dbReference type="EMBL" id="QQM68365.1"/>
    </source>
</evidence>